<evidence type="ECO:0000313" key="11">
    <source>
        <dbReference type="Proteomes" id="UP000291822"/>
    </source>
</evidence>
<feature type="domain" description="Pili assembly chaperone C-terminal" evidence="9">
    <location>
        <begin position="176"/>
        <end position="240"/>
    </location>
</feature>
<evidence type="ECO:0008006" key="12">
    <source>
        <dbReference type="Google" id="ProtNLM"/>
    </source>
</evidence>
<evidence type="ECO:0000256" key="5">
    <source>
        <dbReference type="ARBA" id="ARBA00022764"/>
    </source>
</evidence>
<dbReference type="InterPro" id="IPR001829">
    <property type="entry name" value="Pili_assmbl_chaperone_bac"/>
</dbReference>
<dbReference type="SUPFAM" id="SSF49584">
    <property type="entry name" value="Periplasmic chaperone C-domain"/>
    <property type="match status" value="1"/>
</dbReference>
<feature type="domain" description="Pili assembly chaperone N-terminal" evidence="8">
    <location>
        <begin position="25"/>
        <end position="148"/>
    </location>
</feature>
<dbReference type="GO" id="GO:0071555">
    <property type="term" value="P:cell wall organization"/>
    <property type="evidence" value="ECO:0007669"/>
    <property type="project" value="InterPro"/>
</dbReference>
<evidence type="ECO:0000313" key="10">
    <source>
        <dbReference type="EMBL" id="TCI07881.1"/>
    </source>
</evidence>
<accession>A0A4R0YN29</accession>
<keyword evidence="6" id="KW-0143">Chaperone</keyword>
<dbReference type="InterPro" id="IPR036316">
    <property type="entry name" value="Pili_assmbl_chap_C_dom_sf"/>
</dbReference>
<dbReference type="InterPro" id="IPR016148">
    <property type="entry name" value="Pili_assmbl_chaperone_C"/>
</dbReference>
<dbReference type="InterPro" id="IPR013783">
    <property type="entry name" value="Ig-like_fold"/>
</dbReference>
<dbReference type="Gene3D" id="2.60.40.10">
    <property type="entry name" value="Immunoglobulins"/>
    <property type="match status" value="2"/>
</dbReference>
<comment type="subcellular location">
    <subcellularLocation>
        <location evidence="1">Periplasm</location>
    </subcellularLocation>
</comment>
<feature type="signal peptide" evidence="7">
    <location>
        <begin position="1"/>
        <end position="24"/>
    </location>
</feature>
<dbReference type="FunFam" id="2.60.40.10:FF:000458">
    <property type="entry name" value="Molecular chaperone FimC"/>
    <property type="match status" value="1"/>
</dbReference>
<evidence type="ECO:0000256" key="3">
    <source>
        <dbReference type="ARBA" id="ARBA00022558"/>
    </source>
</evidence>
<keyword evidence="3" id="KW-1029">Fimbrium biogenesis</keyword>
<evidence type="ECO:0000256" key="7">
    <source>
        <dbReference type="SAM" id="SignalP"/>
    </source>
</evidence>
<dbReference type="InterPro" id="IPR016147">
    <property type="entry name" value="Pili_assmbl_chaperone_N"/>
</dbReference>
<dbReference type="AlphaFoldDB" id="A0A4R0YN29"/>
<sequence length="249" mass="27096">MISLNLLRRAPLLALCVCSFAAEAGIRITGTRVIYDGGERETSVKIDNDGSPRLIQAWVDEGDASMSSQQSTAPFVLTPPISRIDSGKGQTLRLIYTGEGAPKDRESVYWLNVLEIPPRATGDAATGDNHLQFAIRTRLKIFYRPKGLEGSPAKAHEQLVWSQVRKEGDAYFVLCTNPTAYNVSFNRLTLKARDGSVDRTPTFTGGGMCPARGSATLQVTGSQTFGHLMEVSVINDYGGFDAHEARITN</sequence>
<organism evidence="10 11">
    <name type="scientific">Dyella soli</name>
    <dbReference type="NCBI Taxonomy" id="522319"/>
    <lineage>
        <taxon>Bacteria</taxon>
        <taxon>Pseudomonadati</taxon>
        <taxon>Pseudomonadota</taxon>
        <taxon>Gammaproteobacteria</taxon>
        <taxon>Lysobacterales</taxon>
        <taxon>Rhodanobacteraceae</taxon>
        <taxon>Dyella</taxon>
    </lineage>
</organism>
<proteinExistence type="inferred from homology"/>
<evidence type="ECO:0000256" key="6">
    <source>
        <dbReference type="ARBA" id="ARBA00023186"/>
    </source>
</evidence>
<dbReference type="PANTHER" id="PTHR30251">
    <property type="entry name" value="PILUS ASSEMBLY CHAPERONE"/>
    <property type="match status" value="1"/>
</dbReference>
<keyword evidence="5" id="KW-0574">Periplasm</keyword>
<dbReference type="PANTHER" id="PTHR30251:SF2">
    <property type="entry name" value="FIMBRIAL CHAPERONE YADV-RELATED"/>
    <property type="match status" value="1"/>
</dbReference>
<dbReference type="GO" id="GO:0030288">
    <property type="term" value="C:outer membrane-bounded periplasmic space"/>
    <property type="evidence" value="ECO:0007669"/>
    <property type="project" value="InterPro"/>
</dbReference>
<dbReference type="SUPFAM" id="SSF49354">
    <property type="entry name" value="PapD-like"/>
    <property type="match status" value="1"/>
</dbReference>
<keyword evidence="4 7" id="KW-0732">Signal</keyword>
<feature type="chain" id="PRO_5020996130" description="Molecular chaperone" evidence="7">
    <location>
        <begin position="25"/>
        <end position="249"/>
    </location>
</feature>
<reference evidence="10 11" key="1">
    <citation type="submission" date="2019-02" db="EMBL/GenBank/DDBJ databases">
        <title>Dyella amyloliquefaciens sp. nov., isolated from forest soil.</title>
        <authorList>
            <person name="Gao Z.-H."/>
            <person name="Qiu L.-H."/>
        </authorList>
    </citation>
    <scope>NUCLEOTIDE SEQUENCE [LARGE SCALE GENOMIC DNA]</scope>
    <source>
        <strain evidence="10 11">KACC 12747</strain>
    </source>
</reference>
<protein>
    <recommendedName>
        <fullName evidence="12">Molecular chaperone</fullName>
    </recommendedName>
</protein>
<dbReference type="Pfam" id="PF00345">
    <property type="entry name" value="PapD_N"/>
    <property type="match status" value="1"/>
</dbReference>
<dbReference type="InterPro" id="IPR050643">
    <property type="entry name" value="Periplasmic_pilus_chap"/>
</dbReference>
<evidence type="ECO:0000256" key="1">
    <source>
        <dbReference type="ARBA" id="ARBA00004418"/>
    </source>
</evidence>
<evidence type="ECO:0000259" key="8">
    <source>
        <dbReference type="Pfam" id="PF00345"/>
    </source>
</evidence>
<dbReference type="EMBL" id="SJTG01000004">
    <property type="protein sequence ID" value="TCI07881.1"/>
    <property type="molecule type" value="Genomic_DNA"/>
</dbReference>
<keyword evidence="11" id="KW-1185">Reference proteome</keyword>
<comment type="caution">
    <text evidence="10">The sequence shown here is derived from an EMBL/GenBank/DDBJ whole genome shotgun (WGS) entry which is preliminary data.</text>
</comment>
<evidence type="ECO:0000256" key="2">
    <source>
        <dbReference type="ARBA" id="ARBA00007399"/>
    </source>
</evidence>
<comment type="similarity">
    <text evidence="2">Belongs to the periplasmic pilus chaperone family.</text>
</comment>
<evidence type="ECO:0000259" key="9">
    <source>
        <dbReference type="Pfam" id="PF02753"/>
    </source>
</evidence>
<dbReference type="PRINTS" id="PR00969">
    <property type="entry name" value="CHAPERONPILI"/>
</dbReference>
<evidence type="ECO:0000256" key="4">
    <source>
        <dbReference type="ARBA" id="ARBA00022729"/>
    </source>
</evidence>
<name>A0A4R0YN29_9GAMM</name>
<dbReference type="RefSeq" id="WP_131152178.1">
    <property type="nucleotide sequence ID" value="NZ_SJTG01000004.1"/>
</dbReference>
<dbReference type="Proteomes" id="UP000291822">
    <property type="component" value="Unassembled WGS sequence"/>
</dbReference>
<dbReference type="InterPro" id="IPR008962">
    <property type="entry name" value="PapD-like_sf"/>
</dbReference>
<gene>
    <name evidence="10" type="ORF">EZM97_24730</name>
</gene>
<dbReference type="Pfam" id="PF02753">
    <property type="entry name" value="PapD_C"/>
    <property type="match status" value="1"/>
</dbReference>